<dbReference type="GO" id="GO:0071949">
    <property type="term" value="F:FAD binding"/>
    <property type="evidence" value="ECO:0007669"/>
    <property type="project" value="TreeGrafter"/>
</dbReference>
<dbReference type="Gene3D" id="3.40.50.620">
    <property type="entry name" value="HUPs"/>
    <property type="match status" value="1"/>
</dbReference>
<evidence type="ECO:0000256" key="10">
    <source>
        <dbReference type="ARBA" id="ARBA00059220"/>
    </source>
</evidence>
<evidence type="ECO:0000256" key="5">
    <source>
        <dbReference type="ARBA" id="ARBA00022630"/>
    </source>
</evidence>
<comment type="function">
    <text evidence="10">Involved in repair of UV radiation-induced DNA damage. Catalyzes the light-dependent monomerization (300-600 nm) of cyclobutyl pyrimidine dimers (in cis-syn configuration), which are formed between adjacent bases on the same DNA strand upon exposure to ultraviolet radiation.</text>
</comment>
<evidence type="ECO:0000256" key="14">
    <source>
        <dbReference type="RuleBase" id="RU004182"/>
    </source>
</evidence>
<dbReference type="InterPro" id="IPR006050">
    <property type="entry name" value="DNA_photolyase_N"/>
</dbReference>
<feature type="site" description="Electron transfer via tryptophanyl radical" evidence="13">
    <location>
        <position position="384"/>
    </location>
</feature>
<evidence type="ECO:0000256" key="2">
    <source>
        <dbReference type="ARBA" id="ARBA00005862"/>
    </source>
</evidence>
<evidence type="ECO:0000256" key="4">
    <source>
        <dbReference type="ARBA" id="ARBA00014046"/>
    </source>
</evidence>
<dbReference type="GO" id="GO:0003904">
    <property type="term" value="F:deoxyribodipyrimidine photo-lyase activity"/>
    <property type="evidence" value="ECO:0007669"/>
    <property type="project" value="UniProtKB-EC"/>
</dbReference>
<dbReference type="InterPro" id="IPR036134">
    <property type="entry name" value="Crypto/Photolyase_FAD-like_sf"/>
</dbReference>
<keyword evidence="17" id="KW-1185">Reference proteome</keyword>
<comment type="catalytic activity">
    <reaction evidence="9">
        <text>cyclobutadipyrimidine (in DNA) = 2 pyrimidine residues (in DNA).</text>
        <dbReference type="EC" id="4.1.99.3"/>
    </reaction>
</comment>
<dbReference type="SUPFAM" id="SSF52425">
    <property type="entry name" value="Cryptochrome/photolyase, N-terminal domain"/>
    <property type="match status" value="1"/>
</dbReference>
<comment type="similarity">
    <text evidence="2">Belongs to the DNA photolyase class-1 family.</text>
</comment>
<evidence type="ECO:0000256" key="6">
    <source>
        <dbReference type="ARBA" id="ARBA00022827"/>
    </source>
</evidence>
<dbReference type="Pfam" id="PF03441">
    <property type="entry name" value="FAD_binding_7"/>
    <property type="match status" value="1"/>
</dbReference>
<dbReference type="GO" id="GO:0003677">
    <property type="term" value="F:DNA binding"/>
    <property type="evidence" value="ECO:0007669"/>
    <property type="project" value="TreeGrafter"/>
</dbReference>
<dbReference type="GO" id="GO:0000719">
    <property type="term" value="P:photoreactive repair"/>
    <property type="evidence" value="ECO:0007669"/>
    <property type="project" value="UniProtKB-ARBA"/>
</dbReference>
<dbReference type="EC" id="4.1.99.3" evidence="3"/>
<evidence type="ECO:0000256" key="13">
    <source>
        <dbReference type="PIRSR" id="PIRSR602081-2"/>
    </source>
</evidence>
<comment type="cofactor">
    <cofactor evidence="1">
        <name>(6R)-5,10-methylene-5,6,7,8-tetrahydrofolate</name>
        <dbReference type="ChEBI" id="CHEBI:15636"/>
    </cofactor>
</comment>
<dbReference type="InterPro" id="IPR005101">
    <property type="entry name" value="Cryptochr/Photolyase_FAD-bd"/>
</dbReference>
<evidence type="ECO:0000256" key="11">
    <source>
        <dbReference type="ARBA" id="ARBA00083107"/>
    </source>
</evidence>
<comment type="similarity">
    <text evidence="14">Belongs to the DNA photolyase family.</text>
</comment>
<evidence type="ECO:0000313" key="17">
    <source>
        <dbReference type="Proteomes" id="UP000287563"/>
    </source>
</evidence>
<dbReference type="PANTHER" id="PTHR11455">
    <property type="entry name" value="CRYPTOCHROME"/>
    <property type="match status" value="1"/>
</dbReference>
<evidence type="ECO:0000256" key="1">
    <source>
        <dbReference type="ARBA" id="ARBA00001932"/>
    </source>
</evidence>
<feature type="binding site" evidence="12">
    <location>
        <position position="245"/>
    </location>
    <ligand>
        <name>FAD</name>
        <dbReference type="ChEBI" id="CHEBI:57692"/>
    </ligand>
</feature>
<dbReference type="InterPro" id="IPR036155">
    <property type="entry name" value="Crypto/Photolyase_N_sf"/>
</dbReference>
<evidence type="ECO:0000256" key="7">
    <source>
        <dbReference type="ARBA" id="ARBA00022991"/>
    </source>
</evidence>
<dbReference type="PRINTS" id="PR00147">
    <property type="entry name" value="DNAPHOTLYASE"/>
</dbReference>
<keyword evidence="5 12" id="KW-0285">Flavoprotein</keyword>
<keyword evidence="7 14" id="KW-0157">Chromophore</keyword>
<dbReference type="EMBL" id="RJLM01000005">
    <property type="protein sequence ID" value="RWX54934.1"/>
    <property type="molecule type" value="Genomic_DNA"/>
</dbReference>
<dbReference type="Proteomes" id="UP000287563">
    <property type="component" value="Unassembled WGS sequence"/>
</dbReference>
<keyword evidence="16" id="KW-0456">Lyase</keyword>
<dbReference type="PROSITE" id="PS00394">
    <property type="entry name" value="DNA_PHOTOLYASES_1_1"/>
    <property type="match status" value="1"/>
</dbReference>
<feature type="site" description="Electron transfer via tryptophanyl radical" evidence="13">
    <location>
        <position position="331"/>
    </location>
</feature>
<gene>
    <name evidence="16" type="ORF">EDI28_14420</name>
</gene>
<dbReference type="PROSITE" id="PS51645">
    <property type="entry name" value="PHR_CRY_ALPHA_BETA"/>
    <property type="match status" value="1"/>
</dbReference>
<feature type="binding site" evidence="12">
    <location>
        <begin position="397"/>
        <end position="399"/>
    </location>
    <ligand>
        <name>FAD</name>
        <dbReference type="ChEBI" id="CHEBI:57692"/>
    </ligand>
</feature>
<feature type="binding site" evidence="12">
    <location>
        <begin position="299"/>
        <end position="306"/>
    </location>
    <ligand>
        <name>FAD</name>
        <dbReference type="ChEBI" id="CHEBI:57692"/>
    </ligand>
</feature>
<dbReference type="Gene3D" id="1.25.40.80">
    <property type="match status" value="1"/>
</dbReference>
<evidence type="ECO:0000259" key="15">
    <source>
        <dbReference type="PROSITE" id="PS51645"/>
    </source>
</evidence>
<comment type="caution">
    <text evidence="16">The sequence shown here is derived from an EMBL/GenBank/DDBJ whole genome shotgun (WGS) entry which is preliminary data.</text>
</comment>
<feature type="site" description="Electron transfer via tryptophanyl radical" evidence="13">
    <location>
        <position position="407"/>
    </location>
</feature>
<dbReference type="PANTHER" id="PTHR11455:SF9">
    <property type="entry name" value="CRYPTOCHROME CIRCADIAN CLOCK 5 ISOFORM X1"/>
    <property type="match status" value="1"/>
</dbReference>
<dbReference type="AlphaFoldDB" id="A0A3S3SYE7"/>
<organism evidence="16 17">
    <name type="scientific">Photobacterium chitinilyticum</name>
    <dbReference type="NCBI Taxonomy" id="2485123"/>
    <lineage>
        <taxon>Bacteria</taxon>
        <taxon>Pseudomonadati</taxon>
        <taxon>Pseudomonadota</taxon>
        <taxon>Gammaproteobacteria</taxon>
        <taxon>Vibrionales</taxon>
        <taxon>Vibrionaceae</taxon>
        <taxon>Photobacterium</taxon>
    </lineage>
</organism>
<dbReference type="SUPFAM" id="SSF48173">
    <property type="entry name" value="Cryptochrome/photolyase FAD-binding domain"/>
    <property type="match status" value="1"/>
</dbReference>
<dbReference type="GO" id="GO:0009416">
    <property type="term" value="P:response to light stimulus"/>
    <property type="evidence" value="ECO:0007669"/>
    <property type="project" value="TreeGrafter"/>
</dbReference>
<reference evidence="16 17" key="1">
    <citation type="submission" date="2018-11" db="EMBL/GenBank/DDBJ databases">
        <title>Photobacterium sp. BEI247 sp. nov., a marine bacterium isolated from Yongle Blue Hole in the South China Sea.</title>
        <authorList>
            <person name="Wang X."/>
        </authorList>
    </citation>
    <scope>NUCLEOTIDE SEQUENCE [LARGE SCALE GENOMIC DNA]</scope>
    <source>
        <strain evidence="17">BEI247</strain>
    </source>
</reference>
<feature type="binding site" evidence="12">
    <location>
        <begin position="257"/>
        <end position="261"/>
    </location>
    <ligand>
        <name>FAD</name>
        <dbReference type="ChEBI" id="CHEBI:57692"/>
    </ligand>
</feature>
<name>A0A3S3SYE7_9GAMM</name>
<evidence type="ECO:0000256" key="8">
    <source>
        <dbReference type="ARBA" id="ARBA00031671"/>
    </source>
</evidence>
<protein>
    <recommendedName>
        <fullName evidence="4">Deoxyribodipyrimidine photo-lyase</fullName>
        <ecNumber evidence="3">4.1.99.3</ecNumber>
    </recommendedName>
    <alternativeName>
        <fullName evidence="8">DNA photolyase</fullName>
    </alternativeName>
    <alternativeName>
        <fullName evidence="11">Photoreactivating enzyme</fullName>
    </alternativeName>
</protein>
<evidence type="ECO:0000256" key="9">
    <source>
        <dbReference type="ARBA" id="ARBA00033999"/>
    </source>
</evidence>
<evidence type="ECO:0000256" key="12">
    <source>
        <dbReference type="PIRSR" id="PIRSR602081-1"/>
    </source>
</evidence>
<feature type="binding site" evidence="12">
    <location>
        <position position="296"/>
    </location>
    <ligand>
        <name>FAD</name>
        <dbReference type="ChEBI" id="CHEBI:57692"/>
    </ligand>
</feature>
<dbReference type="InterPro" id="IPR002081">
    <property type="entry name" value="Cryptochrome/DNA_photolyase_1"/>
</dbReference>
<evidence type="ECO:0000313" key="16">
    <source>
        <dbReference type="EMBL" id="RWX54934.1"/>
    </source>
</evidence>
<dbReference type="NCBIfam" id="NF007955">
    <property type="entry name" value="PRK10674.1"/>
    <property type="match status" value="1"/>
</dbReference>
<dbReference type="Pfam" id="PF00875">
    <property type="entry name" value="DNA_photolyase"/>
    <property type="match status" value="1"/>
</dbReference>
<dbReference type="FunFam" id="1.10.579.10:FF:000003">
    <property type="entry name" value="Deoxyribodipyrimidine photo-lyase"/>
    <property type="match status" value="1"/>
</dbReference>
<dbReference type="Gene3D" id="1.10.579.10">
    <property type="entry name" value="DNA Cyclobutane Dipyrimidine Photolyase, subunit A, domain 3"/>
    <property type="match status" value="1"/>
</dbReference>
<proteinExistence type="inferred from homology"/>
<dbReference type="InterPro" id="IPR014729">
    <property type="entry name" value="Rossmann-like_a/b/a_fold"/>
</dbReference>
<dbReference type="InterPro" id="IPR018394">
    <property type="entry name" value="DNA_photolyase_1_CS_C"/>
</dbReference>
<dbReference type="PROSITE" id="PS00691">
    <property type="entry name" value="DNA_PHOTOLYASES_1_2"/>
    <property type="match status" value="1"/>
</dbReference>
<keyword evidence="6 12" id="KW-0274">FAD</keyword>
<dbReference type="OrthoDB" id="9772484at2"/>
<feature type="domain" description="Photolyase/cryptochrome alpha/beta" evidence="15">
    <location>
        <begin position="21"/>
        <end position="154"/>
    </location>
</feature>
<comment type="cofactor">
    <cofactor evidence="12">
        <name>FAD</name>
        <dbReference type="ChEBI" id="CHEBI:57692"/>
    </cofactor>
    <text evidence="12">Binds 1 FAD per subunit.</text>
</comment>
<sequence length="498" mass="58001">MGGVCKETANDSVEAKGVPKNVGLMWFRSDLRVVDNTALIASSRHCNSVLAVFVSTPMQWHEHHVAPIKIDLIHRRLVVLRQQLAKLNIPLTVVEVADYEQTPQAILELVRLHNIKHVFCNKQYEWNERQRDSLTAQLLKKHKIEFSAFDDECILAPGKVLTRKEEPFKVFTPFRREWLNIYRMEMPKVMAIPAKLNRSESLDTVFSKSCNQFTYPACDSVRWPVDEEAITQRLRTFCEEKVAVYHQKRDIPAVDGTSCLSPYLSIGALSPRQCMAALLAEFPLCFDEPENGAFCWLNEIIWREFYRHLIMAWPKLSREQPFQNWTRHVVWQQSDSMLKAWQQGMTGYPIVDAAMRQLKETGWMHNRLRMITASFLTKDLLIHWQFGEQWFMSQLIDGDLASNNGGWQWAASTGTDAQPYFRVFNPTIQGERFDPDGSFIRTWVHELKDVPDKYIHQPFLWNQAESLNYPRPIVEHKSARLRAIDVFKQAKSFMNNNL</sequence>
<accession>A0A3S3SYE7</accession>
<evidence type="ECO:0000256" key="3">
    <source>
        <dbReference type="ARBA" id="ARBA00013149"/>
    </source>
</evidence>